<evidence type="ECO:0000313" key="1">
    <source>
        <dbReference type="EMBL" id="NJB90873.1"/>
    </source>
</evidence>
<dbReference type="AlphaFoldDB" id="A0A7X6BAU0"/>
<dbReference type="Proteomes" id="UP000535078">
    <property type="component" value="Unassembled WGS sequence"/>
</dbReference>
<protein>
    <recommendedName>
        <fullName evidence="3">CopG family transcriptional regulator</fullName>
    </recommendedName>
</protein>
<accession>A0A7X6BAU0</accession>
<keyword evidence="2" id="KW-1185">Reference proteome</keyword>
<comment type="caution">
    <text evidence="1">The sequence shown here is derived from an EMBL/GenBank/DDBJ whole genome shotgun (WGS) entry which is preliminary data.</text>
</comment>
<sequence>MIRSHVKQTFRIETGLSRDLTDLARRRGLTRTEVLEAALRSFLSPDQEERIEALLTRRLDRIGRQLDRIEWHGEMSGEALALFVRHWLTSTAPLPDDALPAAQASGKRRWEAFVDALSRRMEAGPKLAAELMRDVGSAD</sequence>
<proteinExistence type="predicted"/>
<reference evidence="1 2" key="1">
    <citation type="submission" date="2020-03" db="EMBL/GenBank/DDBJ databases">
        <title>Genomic Encyclopedia of Type Strains, Phase IV (KMG-IV): sequencing the most valuable type-strain genomes for metagenomic binning, comparative biology and taxonomic classification.</title>
        <authorList>
            <person name="Goeker M."/>
        </authorList>
    </citation>
    <scope>NUCLEOTIDE SEQUENCE [LARGE SCALE GENOMIC DNA]</scope>
    <source>
        <strain evidence="1 2">DSM 25229</strain>
    </source>
</reference>
<evidence type="ECO:0000313" key="2">
    <source>
        <dbReference type="Proteomes" id="UP000535078"/>
    </source>
</evidence>
<evidence type="ECO:0008006" key="3">
    <source>
        <dbReference type="Google" id="ProtNLM"/>
    </source>
</evidence>
<dbReference type="EMBL" id="JAATIT010000004">
    <property type="protein sequence ID" value="NJB90873.1"/>
    <property type="molecule type" value="Genomic_DNA"/>
</dbReference>
<organism evidence="1 2">
    <name type="scientific">Sphingopyxis italica</name>
    <dbReference type="NCBI Taxonomy" id="1129133"/>
    <lineage>
        <taxon>Bacteria</taxon>
        <taxon>Pseudomonadati</taxon>
        <taxon>Pseudomonadota</taxon>
        <taxon>Alphaproteobacteria</taxon>
        <taxon>Sphingomonadales</taxon>
        <taxon>Sphingomonadaceae</taxon>
        <taxon>Sphingopyxis</taxon>
    </lineage>
</organism>
<gene>
    <name evidence="1" type="ORF">GGR90_003075</name>
</gene>
<name>A0A7X6BAU0_9SPHN</name>
<dbReference type="RefSeq" id="WP_167922252.1">
    <property type="nucleotide sequence ID" value="NZ_JAATIT010000004.1"/>
</dbReference>